<feature type="domain" description="Disease resistance protein At4g27190-like leucine-rich repeats" evidence="2">
    <location>
        <begin position="46"/>
        <end position="196"/>
    </location>
</feature>
<feature type="domain" description="Disease resistance protein At4g27190-like leucine-rich repeats" evidence="2">
    <location>
        <begin position="702"/>
        <end position="824"/>
    </location>
</feature>
<protein>
    <submittedName>
        <fullName evidence="4">Uncharacterized protein LOC115734370</fullName>
    </submittedName>
</protein>
<dbReference type="InterPro" id="IPR050905">
    <property type="entry name" value="Plant_NBS-LRR"/>
</dbReference>
<organism evidence="3 4">
    <name type="scientific">Rhodamnia argentea</name>
    <dbReference type="NCBI Taxonomy" id="178133"/>
    <lineage>
        <taxon>Eukaryota</taxon>
        <taxon>Viridiplantae</taxon>
        <taxon>Streptophyta</taxon>
        <taxon>Embryophyta</taxon>
        <taxon>Tracheophyta</taxon>
        <taxon>Spermatophyta</taxon>
        <taxon>Magnoliopsida</taxon>
        <taxon>eudicotyledons</taxon>
        <taxon>Gunneridae</taxon>
        <taxon>Pentapetalae</taxon>
        <taxon>rosids</taxon>
        <taxon>malvids</taxon>
        <taxon>Myrtales</taxon>
        <taxon>Myrtaceae</taxon>
        <taxon>Myrtoideae</taxon>
        <taxon>Myrteae</taxon>
        <taxon>Australasian group</taxon>
        <taxon>Rhodamnia</taxon>
    </lineage>
</organism>
<name>A0ABM3HJA9_9MYRT</name>
<dbReference type="Gene3D" id="3.80.10.10">
    <property type="entry name" value="Ribonuclease Inhibitor"/>
    <property type="match status" value="4"/>
</dbReference>
<keyword evidence="1" id="KW-0611">Plant defense</keyword>
<evidence type="ECO:0000313" key="4">
    <source>
        <dbReference type="RefSeq" id="XP_048136682.1"/>
    </source>
</evidence>
<keyword evidence="3" id="KW-1185">Reference proteome</keyword>
<evidence type="ECO:0000313" key="3">
    <source>
        <dbReference type="Proteomes" id="UP000827889"/>
    </source>
</evidence>
<accession>A0ABM3HJA9</accession>
<dbReference type="Pfam" id="PF23247">
    <property type="entry name" value="LRR_RPS2"/>
    <property type="match status" value="5"/>
</dbReference>
<feature type="domain" description="Disease resistance protein At4g27190-like leucine-rich repeats" evidence="2">
    <location>
        <begin position="826"/>
        <end position="926"/>
    </location>
</feature>
<feature type="domain" description="Disease resistance protein At4g27190-like leucine-rich repeats" evidence="2">
    <location>
        <begin position="306"/>
        <end position="411"/>
    </location>
</feature>
<feature type="domain" description="Disease resistance protein At4g27190-like leucine-rich repeats" evidence="2">
    <location>
        <begin position="443"/>
        <end position="590"/>
    </location>
</feature>
<gene>
    <name evidence="4" type="primary">LOC115734370</name>
</gene>
<proteinExistence type="predicted"/>
<dbReference type="InterPro" id="IPR057135">
    <property type="entry name" value="At4g27190-like_LRR"/>
</dbReference>
<dbReference type="RefSeq" id="XP_048136682.1">
    <property type="nucleotide sequence ID" value="XM_048280725.1"/>
</dbReference>
<sequence>MRTLSSFEGKQKLMTVDIDLQQAVGHINSSLLLPVFFNEKVHFPSLEELKLSSMCEVKRIWPDQLHGQSFRKLESLTIRLCENLLHVFPSNSLDRLHKLNKIEVVECPSLEALFEPISLGLEKRRKPLVLSALKKLKLLNLSRLIDILKIDYKVTLAFPSPTEVNVSHCQSLPYLFSSATARTLDKLAVLDVSCCNNLRGIIAMEEGKGNIIESLKFRHLSKLKLGDLEKLISFRSVSCAGDGLHPLFDEKLAFPKLEEIHIKGVQQEAIWNDKILVESFCRLKVLEVKQCRNLMNVFPSLMWKRLLHCMESLTVEKCPCLRNLFTMSMAKGLGQLQYLGLRGCREMEYIVAKEEEKPEEVVDKIVIPQLVTLYLHNMPKLRSFCEGKHISEWLSLKDFTVQDCEAVEVVLGDANCRKLEDSLTTQQPLLLVEKVEFPDLELIKISHMDNVEKIWVDDLAPNAFSKLKTLVVEYCEKLSSIFSSYAMLTRFQNLEKITVTNCESLEVVFHVQEFNFSGAHSTRTFQLRELVLVRLPEMEHVWSGLPQEGLTFGHLRRMTVVECESLESLFPSSVAKSMTRLEELAVWNCGVEEIIAEEDGEVGMSASDLFFPQLTKLMLWDLPKLGSFCRVSHTSTWPLLKELQVIHCGKMRSISFASEIQSYQDGTTSENRPAFSFEKLFPRLETLRLAREDVATLQQIRYIFGNLRGLHLSCYHDVNVAFPSNFLLHRFPNLESLYVDCSSFEDIFPEDAFGSGYGGATPSGGLIDMQNPLKALGNLKHLLLMDLRCPRRVWKDGSLMAEILKQIEVMYVWKCPSLSIVFPSRTSFRRLTQLEVKDCAGLVHMGTCSAVTSPVVHLTVLILKDCGAMEDVATDDGNGVEEISFPKLRQLTLEGLPSLESFSPTNCAFTFPSLVLIIVKRCPKMNIFCKGALRTPQLDKVLLSAQDREGRWEGNLNTTIQTLST</sequence>
<dbReference type="PANTHER" id="PTHR33463:SF136">
    <property type="entry name" value="NB-ARC DOMAIN-CONTAINING PROTEIN"/>
    <property type="match status" value="1"/>
</dbReference>
<dbReference type="GeneID" id="115734370"/>
<reference evidence="4" key="1">
    <citation type="submission" date="2025-08" db="UniProtKB">
        <authorList>
            <consortium name="RefSeq"/>
        </authorList>
    </citation>
    <scope>IDENTIFICATION</scope>
    <source>
        <tissue evidence="4">Leaf</tissue>
    </source>
</reference>
<dbReference type="InterPro" id="IPR032675">
    <property type="entry name" value="LRR_dom_sf"/>
</dbReference>
<dbReference type="SUPFAM" id="SSF52058">
    <property type="entry name" value="L domain-like"/>
    <property type="match status" value="1"/>
</dbReference>
<dbReference type="PANTHER" id="PTHR33463">
    <property type="entry name" value="NB-ARC DOMAIN-CONTAINING PROTEIN-RELATED"/>
    <property type="match status" value="1"/>
</dbReference>
<dbReference type="Proteomes" id="UP000827889">
    <property type="component" value="Chromosome 6"/>
</dbReference>
<evidence type="ECO:0000256" key="1">
    <source>
        <dbReference type="ARBA" id="ARBA00022821"/>
    </source>
</evidence>
<dbReference type="SUPFAM" id="SSF52047">
    <property type="entry name" value="RNI-like"/>
    <property type="match status" value="2"/>
</dbReference>
<evidence type="ECO:0000259" key="2">
    <source>
        <dbReference type="Pfam" id="PF23247"/>
    </source>
</evidence>